<keyword evidence="3" id="KW-0808">Transferase</keyword>
<dbReference type="AlphaFoldDB" id="A0ABD3MVD2"/>
<dbReference type="Gene3D" id="3.40.50.150">
    <property type="entry name" value="Vaccinia Virus protein VP39"/>
    <property type="match status" value="2"/>
</dbReference>
<dbReference type="Pfam" id="PF13489">
    <property type="entry name" value="Methyltransf_23"/>
    <property type="match status" value="2"/>
</dbReference>
<dbReference type="SUPFAM" id="SSF53335">
    <property type="entry name" value="S-adenosyl-L-methionine-dependent methyltransferases"/>
    <property type="match status" value="2"/>
</dbReference>
<comment type="caution">
    <text evidence="5">The sequence shown here is derived from an EMBL/GenBank/DDBJ whole genome shotgun (WGS) entry which is preliminary data.</text>
</comment>
<gene>
    <name evidence="5" type="ORF">ACHAWU_007307</name>
</gene>
<evidence type="ECO:0000256" key="2">
    <source>
        <dbReference type="ARBA" id="ARBA00022603"/>
    </source>
</evidence>
<feature type="region of interest" description="Disordered" evidence="4">
    <location>
        <begin position="245"/>
        <end position="270"/>
    </location>
</feature>
<name>A0ABD3MVD2_9STRA</name>
<comment type="similarity">
    <text evidence="1">Belongs to the methyltransferase superfamily. METL family.</text>
</comment>
<dbReference type="InterPro" id="IPR029063">
    <property type="entry name" value="SAM-dependent_MTases_sf"/>
</dbReference>
<protein>
    <recommendedName>
        <fullName evidence="7">Methyltransferase-like protein</fullName>
    </recommendedName>
</protein>
<evidence type="ECO:0008006" key="7">
    <source>
        <dbReference type="Google" id="ProtNLM"/>
    </source>
</evidence>
<evidence type="ECO:0000256" key="4">
    <source>
        <dbReference type="SAM" id="MobiDB-lite"/>
    </source>
</evidence>
<dbReference type="GO" id="GO:0032259">
    <property type="term" value="P:methylation"/>
    <property type="evidence" value="ECO:0007669"/>
    <property type="project" value="UniProtKB-KW"/>
</dbReference>
<reference evidence="5 6" key="1">
    <citation type="submission" date="2024-10" db="EMBL/GenBank/DDBJ databases">
        <title>Updated reference genomes for cyclostephanoid diatoms.</title>
        <authorList>
            <person name="Roberts W.R."/>
            <person name="Alverson A.J."/>
        </authorList>
    </citation>
    <scope>NUCLEOTIDE SEQUENCE [LARGE SCALE GENOMIC DNA]</scope>
    <source>
        <strain evidence="5 6">AJA232-27</strain>
    </source>
</reference>
<evidence type="ECO:0000313" key="6">
    <source>
        <dbReference type="Proteomes" id="UP001530293"/>
    </source>
</evidence>
<keyword evidence="2" id="KW-0489">Methyltransferase</keyword>
<dbReference type="Proteomes" id="UP001530293">
    <property type="component" value="Unassembled WGS sequence"/>
</dbReference>
<accession>A0ABD3MVD2</accession>
<dbReference type="InterPro" id="IPR026113">
    <property type="entry name" value="METTL2/6/8-like"/>
</dbReference>
<evidence type="ECO:0000313" key="5">
    <source>
        <dbReference type="EMBL" id="KAL3767829.1"/>
    </source>
</evidence>
<dbReference type="PANTHER" id="PTHR22809">
    <property type="entry name" value="METHYLTRANSFERASE-RELATED"/>
    <property type="match status" value="1"/>
</dbReference>
<keyword evidence="6" id="KW-1185">Reference proteome</keyword>
<dbReference type="EMBL" id="JALLBG020000072">
    <property type="protein sequence ID" value="KAL3767829.1"/>
    <property type="molecule type" value="Genomic_DNA"/>
</dbReference>
<sequence>MATVPEISSAAEDEQQQSSQWTGDVWIQDHWTEEEKAEARGRLAASSRFCRGGQDADDCEQRQQQQAHAFQQFRRNASTNWNVFYNQNKTNFFKDRHYLQKSFPNEFGWLYDMKNVDDAVTIKCDPGGTNHETSISPLGENGVTNSEFRIVEVGCGVGNAILPLLEQHSKLMQQYTSDLRQASSDEISSTSIPPCPPQLHIHCLDFAPSAIQLLKKDALFQAAAREGRATAHVYDLSSTHPSTINIGIPDNADSDVQLDDKTSTRTKSPQSLANSADVAILLFCLSAIGPHPSPALRRAAQNVIDMLRPGGTLVIRDYGRLDEAQMKLGKGGKELSDNFYRKGDGTGCYYFELNDLKDLFVTKDDDISNNDKLELLELDYIQRVYRNRGDGSCRRRVWIQGRFRKPMLNEKSIGHSKDIKRFDVDPLRDFLDSSVRRWDDCYRSLPETSSPCSLPSNLFQIFPNEFLPWISSQSSRRTDTICGTSNTSPVTAIDLGCGLGNETLLNLVEWQAKCHEEVYRQKLEENGCGLSSSTCSLSDFPKPPLLNVHFIDASNEAIDRLRYDPRYKHAANSMAENKSPAKITCQLCNFASSQPMVNQSADIILLLFALSAIGPYQRHQHQSDNDSASGMIMAVQHAVNMLKDDGVILFQDYARYDDDQLQLNSVVGAQLSENFFVRCEEVDDDHNQTFSSTGTGCYFFDLEEVRELFTNAGLEVLQLEYVTRVTKKSGKNGRDCNRNGGVASRTRRWVLGRFRKAPRHQKSA</sequence>
<feature type="region of interest" description="Disordered" evidence="4">
    <location>
        <begin position="1"/>
        <end position="24"/>
    </location>
</feature>
<dbReference type="PANTHER" id="PTHR22809:SF5">
    <property type="entry name" value="TRNA N(3)-METHYLCYTIDINE METHYLTRANSFERASE METTL6"/>
    <property type="match status" value="1"/>
</dbReference>
<proteinExistence type="inferred from homology"/>
<evidence type="ECO:0000256" key="3">
    <source>
        <dbReference type="ARBA" id="ARBA00022679"/>
    </source>
</evidence>
<organism evidence="5 6">
    <name type="scientific">Discostella pseudostelligera</name>
    <dbReference type="NCBI Taxonomy" id="259834"/>
    <lineage>
        <taxon>Eukaryota</taxon>
        <taxon>Sar</taxon>
        <taxon>Stramenopiles</taxon>
        <taxon>Ochrophyta</taxon>
        <taxon>Bacillariophyta</taxon>
        <taxon>Coscinodiscophyceae</taxon>
        <taxon>Thalassiosirophycidae</taxon>
        <taxon>Stephanodiscales</taxon>
        <taxon>Stephanodiscaceae</taxon>
        <taxon>Discostella</taxon>
    </lineage>
</organism>
<evidence type="ECO:0000256" key="1">
    <source>
        <dbReference type="ARBA" id="ARBA00009725"/>
    </source>
</evidence>
<dbReference type="GO" id="GO:0008757">
    <property type="term" value="F:S-adenosylmethionine-dependent methyltransferase activity"/>
    <property type="evidence" value="ECO:0007669"/>
    <property type="project" value="UniProtKB-ARBA"/>
</dbReference>
<dbReference type="GO" id="GO:0008173">
    <property type="term" value="F:RNA methyltransferase activity"/>
    <property type="evidence" value="ECO:0007669"/>
    <property type="project" value="UniProtKB-ARBA"/>
</dbReference>